<keyword evidence="4" id="KW-1185">Reference proteome</keyword>
<comment type="caution">
    <text evidence="3">The sequence shown here is derived from an EMBL/GenBank/DDBJ whole genome shotgun (WGS) entry which is preliminary data.</text>
</comment>
<sequence length="196" mass="20458">MKRNSLKTALIASSLLVISGVSQADWSLDNEQSQLNFVSVKKSAVAEIHTFKSVSGTLSDSGQVNVNIDLSSVDTKIPIRDERLLKVLSEAGAFPTAELTGQVDTAAVKALKAGESLTQDISMTLNLHGQTNTVAATVKVTALTNGNLQVATLQPVIINAADFALVAGVNELKKLAGLPSISAAVPVTAEFVFDAK</sequence>
<dbReference type="PANTHER" id="PTHR34406:SF1">
    <property type="entry name" value="PROTEIN YCEI"/>
    <property type="match status" value="1"/>
</dbReference>
<dbReference type="RefSeq" id="WP_167183394.1">
    <property type="nucleotide sequence ID" value="NZ_JAAONZ010000003.1"/>
</dbReference>
<dbReference type="EMBL" id="JAAONZ010000003">
    <property type="protein sequence ID" value="NHO65152.1"/>
    <property type="molecule type" value="Genomic_DNA"/>
</dbReference>
<evidence type="ECO:0000256" key="1">
    <source>
        <dbReference type="SAM" id="SignalP"/>
    </source>
</evidence>
<dbReference type="SMART" id="SM00867">
    <property type="entry name" value="YceI"/>
    <property type="match status" value="1"/>
</dbReference>
<name>A0A9E5MKB2_9GAMM</name>
<gene>
    <name evidence="3" type="ORF">G8770_06305</name>
</gene>
<feature type="domain" description="Lipid/polyisoprenoid-binding YceI-like" evidence="2">
    <location>
        <begin position="25"/>
        <end position="194"/>
    </location>
</feature>
<feature type="chain" id="PRO_5039661303" evidence="1">
    <location>
        <begin position="25"/>
        <end position="196"/>
    </location>
</feature>
<dbReference type="InterPro" id="IPR027016">
    <property type="entry name" value="UCP029811"/>
</dbReference>
<evidence type="ECO:0000259" key="2">
    <source>
        <dbReference type="SMART" id="SM00867"/>
    </source>
</evidence>
<reference evidence="3" key="1">
    <citation type="submission" date="2020-03" db="EMBL/GenBank/DDBJ databases">
        <authorList>
            <person name="Guo F."/>
        </authorList>
    </citation>
    <scope>NUCLEOTIDE SEQUENCE</scope>
    <source>
        <strain evidence="3">JCM 30134</strain>
    </source>
</reference>
<dbReference type="Pfam" id="PF04264">
    <property type="entry name" value="YceI"/>
    <property type="match status" value="1"/>
</dbReference>
<dbReference type="Gene3D" id="2.40.128.110">
    <property type="entry name" value="Lipid/polyisoprenoid-binding, YceI-like"/>
    <property type="match status" value="1"/>
</dbReference>
<dbReference type="Proteomes" id="UP000787472">
    <property type="component" value="Unassembled WGS sequence"/>
</dbReference>
<evidence type="ECO:0000313" key="4">
    <source>
        <dbReference type="Proteomes" id="UP000787472"/>
    </source>
</evidence>
<evidence type="ECO:0000313" key="3">
    <source>
        <dbReference type="EMBL" id="NHO65152.1"/>
    </source>
</evidence>
<dbReference type="PIRSF" id="PIRSF029811">
    <property type="entry name" value="UCP029811"/>
    <property type="match status" value="1"/>
</dbReference>
<protein>
    <submittedName>
        <fullName evidence="3">YceI family protein</fullName>
    </submittedName>
</protein>
<proteinExistence type="predicted"/>
<dbReference type="AlphaFoldDB" id="A0A9E5MKB2"/>
<keyword evidence="1" id="KW-0732">Signal</keyword>
<organism evidence="3 4">
    <name type="scientific">Pseudomaricurvus hydrocarbonicus</name>
    <dbReference type="NCBI Taxonomy" id="1470433"/>
    <lineage>
        <taxon>Bacteria</taxon>
        <taxon>Pseudomonadati</taxon>
        <taxon>Pseudomonadota</taxon>
        <taxon>Gammaproteobacteria</taxon>
        <taxon>Cellvibrionales</taxon>
        <taxon>Cellvibrionaceae</taxon>
        <taxon>Pseudomaricurvus</taxon>
    </lineage>
</organism>
<dbReference type="InterPro" id="IPR007372">
    <property type="entry name" value="Lipid/polyisoprenoid-bd_YceI"/>
</dbReference>
<dbReference type="InterPro" id="IPR036761">
    <property type="entry name" value="TTHA0802/YceI-like_sf"/>
</dbReference>
<feature type="signal peptide" evidence="1">
    <location>
        <begin position="1"/>
        <end position="24"/>
    </location>
</feature>
<dbReference type="PANTHER" id="PTHR34406">
    <property type="entry name" value="PROTEIN YCEI"/>
    <property type="match status" value="1"/>
</dbReference>
<accession>A0A9E5MKB2</accession>
<dbReference type="SUPFAM" id="SSF101874">
    <property type="entry name" value="YceI-like"/>
    <property type="match status" value="1"/>
</dbReference>